<feature type="compositionally biased region" description="Polar residues" evidence="6">
    <location>
        <begin position="131"/>
        <end position="164"/>
    </location>
</feature>
<dbReference type="PROSITE" id="PS00972">
    <property type="entry name" value="USP_1"/>
    <property type="match status" value="1"/>
</dbReference>
<dbReference type="EC" id="3.4.19.12" evidence="5"/>
<feature type="compositionally biased region" description="Basic and acidic residues" evidence="6">
    <location>
        <begin position="469"/>
        <end position="491"/>
    </location>
</feature>
<dbReference type="GO" id="GO:0004843">
    <property type="term" value="F:cysteine-type deubiquitinase activity"/>
    <property type="evidence" value="ECO:0007669"/>
    <property type="project" value="UniProtKB-UniRule"/>
</dbReference>
<evidence type="ECO:0000256" key="4">
    <source>
        <dbReference type="ARBA" id="ARBA00022801"/>
    </source>
</evidence>
<keyword evidence="5" id="KW-0788">Thiol protease</keyword>
<dbReference type="InterPro" id="IPR001394">
    <property type="entry name" value="Peptidase_C19_UCH"/>
</dbReference>
<evidence type="ECO:0000256" key="2">
    <source>
        <dbReference type="ARBA" id="ARBA00009085"/>
    </source>
</evidence>
<feature type="region of interest" description="Disordered" evidence="6">
    <location>
        <begin position="131"/>
        <end position="193"/>
    </location>
</feature>
<feature type="domain" description="USP" evidence="8">
    <location>
        <begin position="22"/>
        <end position="396"/>
    </location>
</feature>
<feature type="non-terminal residue" evidence="9">
    <location>
        <position position="1"/>
    </location>
</feature>
<feature type="compositionally biased region" description="Basic residues" evidence="6">
    <location>
        <begin position="412"/>
        <end position="424"/>
    </location>
</feature>
<feature type="compositionally biased region" description="Low complexity" evidence="6">
    <location>
        <begin position="165"/>
        <end position="181"/>
    </location>
</feature>
<feature type="compositionally biased region" description="Low complexity" evidence="6">
    <location>
        <begin position="382"/>
        <end position="395"/>
    </location>
</feature>
<dbReference type="PANTHER" id="PTHR24006">
    <property type="entry name" value="UBIQUITIN CARBOXYL-TERMINAL HYDROLASE"/>
    <property type="match status" value="1"/>
</dbReference>
<dbReference type="GO" id="GO:0016579">
    <property type="term" value="P:protein deubiquitination"/>
    <property type="evidence" value="ECO:0007669"/>
    <property type="project" value="InterPro"/>
</dbReference>
<feature type="compositionally biased region" description="Basic and acidic residues" evidence="6">
    <location>
        <begin position="445"/>
        <end position="457"/>
    </location>
</feature>
<dbReference type="PANTHER" id="PTHR24006:SF733">
    <property type="entry name" value="RE52890P"/>
    <property type="match status" value="1"/>
</dbReference>
<dbReference type="SUPFAM" id="SSF54001">
    <property type="entry name" value="Cysteine proteinases"/>
    <property type="match status" value="1"/>
</dbReference>
<organism evidence="9">
    <name type="scientific">Ixodes ricinus</name>
    <name type="common">Common tick</name>
    <name type="synonym">Acarus ricinus</name>
    <dbReference type="NCBI Taxonomy" id="34613"/>
    <lineage>
        <taxon>Eukaryota</taxon>
        <taxon>Metazoa</taxon>
        <taxon>Ecdysozoa</taxon>
        <taxon>Arthropoda</taxon>
        <taxon>Chelicerata</taxon>
        <taxon>Arachnida</taxon>
        <taxon>Acari</taxon>
        <taxon>Parasitiformes</taxon>
        <taxon>Ixodida</taxon>
        <taxon>Ixodoidea</taxon>
        <taxon>Ixodidae</taxon>
        <taxon>Ixodinae</taxon>
        <taxon>Ixodes</taxon>
    </lineage>
</organism>
<evidence type="ECO:0000256" key="1">
    <source>
        <dbReference type="ARBA" id="ARBA00000707"/>
    </source>
</evidence>
<feature type="transmembrane region" description="Helical" evidence="7">
    <location>
        <begin position="558"/>
        <end position="577"/>
    </location>
</feature>
<comment type="similarity">
    <text evidence="2 5">Belongs to the peptidase C19 family.</text>
</comment>
<dbReference type="Pfam" id="PF00443">
    <property type="entry name" value="UCH"/>
    <property type="match status" value="1"/>
</dbReference>
<protein>
    <recommendedName>
        <fullName evidence="5">Ubiquitin carboxyl-terminal hydrolase</fullName>
        <ecNumber evidence="5">3.4.19.12</ecNumber>
    </recommendedName>
</protein>
<dbReference type="InterPro" id="IPR038765">
    <property type="entry name" value="Papain-like_cys_pep_sf"/>
</dbReference>
<dbReference type="GO" id="GO:0005829">
    <property type="term" value="C:cytosol"/>
    <property type="evidence" value="ECO:0007669"/>
    <property type="project" value="TreeGrafter"/>
</dbReference>
<dbReference type="GO" id="GO:0005634">
    <property type="term" value="C:nucleus"/>
    <property type="evidence" value="ECO:0007669"/>
    <property type="project" value="TreeGrafter"/>
</dbReference>
<evidence type="ECO:0000256" key="7">
    <source>
        <dbReference type="SAM" id="Phobius"/>
    </source>
</evidence>
<keyword evidence="4 5" id="KW-0378">Hydrolase</keyword>
<evidence type="ECO:0000256" key="6">
    <source>
        <dbReference type="SAM" id="MobiDB-lite"/>
    </source>
</evidence>
<dbReference type="InterPro" id="IPR018200">
    <property type="entry name" value="USP_CS"/>
</dbReference>
<proteinExistence type="evidence at transcript level"/>
<evidence type="ECO:0000256" key="5">
    <source>
        <dbReference type="RuleBase" id="RU366025"/>
    </source>
</evidence>
<accession>A0A090XAH7</accession>
<name>A0A090XAH7_IXORI</name>
<reference evidence="9" key="1">
    <citation type="journal article" date="2015" name="PLoS Negl. Trop. Dis.">
        <title>Deep Sequencing Analysis of the Ixodes ricinus Haemocytome.</title>
        <authorList>
            <person name="Kotsyfakis M."/>
            <person name="Kopacek P."/>
            <person name="Franta Z."/>
            <person name="Pedra J.H."/>
            <person name="Ribeiro J.M."/>
        </authorList>
    </citation>
    <scope>NUCLEOTIDE SEQUENCE</scope>
</reference>
<dbReference type="PROSITE" id="PS00973">
    <property type="entry name" value="USP_2"/>
    <property type="match status" value="1"/>
</dbReference>
<dbReference type="Gene3D" id="3.90.70.10">
    <property type="entry name" value="Cysteine proteinases"/>
    <property type="match status" value="1"/>
</dbReference>
<dbReference type="CDD" id="cd02663">
    <property type="entry name" value="Peptidase_C19G"/>
    <property type="match status" value="1"/>
</dbReference>
<keyword evidence="5" id="KW-0833">Ubl conjugation pathway</keyword>
<dbReference type="GO" id="GO:0006508">
    <property type="term" value="P:proteolysis"/>
    <property type="evidence" value="ECO:0007669"/>
    <property type="project" value="UniProtKB-KW"/>
</dbReference>
<keyword evidence="3 5" id="KW-0645">Protease</keyword>
<dbReference type="PROSITE" id="PS50235">
    <property type="entry name" value="USP_3"/>
    <property type="match status" value="1"/>
</dbReference>
<dbReference type="EMBL" id="GBIH01002690">
    <property type="protein sequence ID" value="JAC92020.1"/>
    <property type="molecule type" value="mRNA"/>
</dbReference>
<sequence length="578" mass="65109">ANGSLLEKEIGHDQFPSNEHYFGLVNFGNTCYCNSVLQALYFCKPFREKVLEYKARNKRTKETLLTCLADLFHSIANQKKKTGTIAPKKFIARLRKENDLFDNYMQQDAHEFLNYLLNTIADILQAEKQTQGQSNAKGNKCSSATSASDQQGSHTPQQQTTTTLGAPNQATATAAAGTQPQSNPQPHKPEPTWVHDIFQGTLTNETRCLNCETVSSKDEDFLDLSVDVSQNTSITHCLRGFSNTETLCSEHKYYCENCCSKQEAQKRMRVKKLPMILALHLKRFKYTEQQNRHTKLSYRVVFPLELRLFNTSDDAFNPDRMYDLVAVVIHCGSGPNRGHYISIVKSHGLLAALRRRHRRQNRRSDHRGLLRPDVGTPQRRPSLATSSSTSRGSSSHGTCPPEKAEDSSSQTKRARSNIRSRRKKNDLSFLFLPNQGAIQMGAKSKTGDGNDGEERKARLSPLPIASFLLDDRRENGNHPRRDESARADKNHGSAFCRGKTTVQRCFKTEGFEEVRTKRGKASEAVDPSGGVEFGLGQNLLYICKFYTIHPSRRGNSNVVYLFFPCVFLLVVLFGRIAF</sequence>
<evidence type="ECO:0000256" key="3">
    <source>
        <dbReference type="ARBA" id="ARBA00022670"/>
    </source>
</evidence>
<keyword evidence="7" id="KW-0472">Membrane</keyword>
<keyword evidence="7" id="KW-1133">Transmembrane helix</keyword>
<feature type="region of interest" description="Disordered" evidence="6">
    <location>
        <begin position="356"/>
        <end position="492"/>
    </location>
</feature>
<dbReference type="InterPro" id="IPR050164">
    <property type="entry name" value="Peptidase_C19"/>
</dbReference>
<dbReference type="AlphaFoldDB" id="A0A090XAH7"/>
<keyword evidence="7" id="KW-0812">Transmembrane</keyword>
<dbReference type="InterPro" id="IPR028889">
    <property type="entry name" value="USP"/>
</dbReference>
<evidence type="ECO:0000313" key="9">
    <source>
        <dbReference type="EMBL" id="JAC92020.1"/>
    </source>
</evidence>
<comment type="catalytic activity">
    <reaction evidence="1 5">
        <text>Thiol-dependent hydrolysis of ester, thioester, amide, peptide and isopeptide bonds formed by the C-terminal Gly of ubiquitin (a 76-residue protein attached to proteins as an intracellular targeting signal).</text>
        <dbReference type="EC" id="3.4.19.12"/>
    </reaction>
</comment>
<evidence type="ECO:0000259" key="8">
    <source>
        <dbReference type="PROSITE" id="PS50235"/>
    </source>
</evidence>